<dbReference type="InterPro" id="IPR003362">
    <property type="entry name" value="Bact_transf"/>
</dbReference>
<feature type="binding site" evidence="3">
    <location>
        <position position="340"/>
    </location>
    <ligand>
        <name>acetyl-CoA</name>
        <dbReference type="ChEBI" id="CHEBI:57288"/>
    </ligand>
</feature>
<feature type="active site" description="Proton acceptor" evidence="2">
    <location>
        <position position="331"/>
    </location>
</feature>
<dbReference type="Pfam" id="PF17836">
    <property type="entry name" value="PglD_N"/>
    <property type="match status" value="1"/>
</dbReference>
<organism evidence="6 7">
    <name type="scientific">Thiopseudomonas alkaliphila</name>
    <dbReference type="NCBI Taxonomy" id="1697053"/>
    <lineage>
        <taxon>Bacteria</taxon>
        <taxon>Pseudomonadati</taxon>
        <taxon>Pseudomonadota</taxon>
        <taxon>Gammaproteobacteria</taxon>
        <taxon>Pseudomonadales</taxon>
        <taxon>Pseudomonadaceae</taxon>
        <taxon>Thiopseudomonas</taxon>
    </lineage>
</organism>
<dbReference type="EMBL" id="JACANB010000001">
    <property type="protein sequence ID" value="MDM1695095.1"/>
    <property type="molecule type" value="Genomic_DNA"/>
</dbReference>
<feature type="domain" description="PglD N-terminal" evidence="5">
    <location>
        <begin position="201"/>
        <end position="275"/>
    </location>
</feature>
<dbReference type="Gene3D" id="2.160.10.10">
    <property type="entry name" value="Hexapeptide repeat proteins"/>
    <property type="match status" value="1"/>
</dbReference>
<evidence type="ECO:0000259" key="4">
    <source>
        <dbReference type="Pfam" id="PF02397"/>
    </source>
</evidence>
<dbReference type="Gene3D" id="3.40.50.20">
    <property type="match status" value="1"/>
</dbReference>
<reference evidence="6" key="2">
    <citation type="journal article" date="2022" name="Sci. Total Environ.">
        <title>Prevalence, transmission, and molecular epidemiology of tet(X)-positive bacteria among humans, animals, and environmental niches in China: An epidemiological, and genomic-based study.</title>
        <authorList>
            <person name="Dong N."/>
            <person name="Zeng Y."/>
            <person name="Cai C."/>
            <person name="Sun C."/>
            <person name="Lu J."/>
            <person name="Liu C."/>
            <person name="Zhou H."/>
            <person name="Sun Q."/>
            <person name="Shu L."/>
            <person name="Wang H."/>
            <person name="Wang Y."/>
            <person name="Wang S."/>
            <person name="Wu C."/>
            <person name="Chan E.W."/>
            <person name="Chen G."/>
            <person name="Shen Z."/>
            <person name="Chen S."/>
            <person name="Zhang R."/>
        </authorList>
    </citation>
    <scope>NUCLEOTIDE SEQUENCE</scope>
    <source>
        <strain evidence="6">DF46-2-2</strain>
    </source>
</reference>
<evidence type="ECO:0000259" key="5">
    <source>
        <dbReference type="Pfam" id="PF17836"/>
    </source>
</evidence>
<dbReference type="Pfam" id="PF02397">
    <property type="entry name" value="Bac_transf"/>
    <property type="match status" value="1"/>
</dbReference>
<name>A0AAW7DP63_9GAMM</name>
<feature type="binding site" evidence="3">
    <location>
        <begin position="228"/>
        <end position="229"/>
    </location>
    <ligand>
        <name>substrate</name>
    </ligand>
</feature>
<comment type="caution">
    <text evidence="6">The sequence shown here is derived from an EMBL/GenBank/DDBJ whole genome shotgun (WGS) entry which is preliminary data.</text>
</comment>
<feature type="binding site" evidence="3">
    <location>
        <begin position="207"/>
        <end position="209"/>
    </location>
    <ligand>
        <name>substrate</name>
    </ligand>
</feature>
<evidence type="ECO:0000313" key="7">
    <source>
        <dbReference type="Proteomes" id="UP001173465"/>
    </source>
</evidence>
<dbReference type="SUPFAM" id="SSF51161">
    <property type="entry name" value="Trimeric LpxA-like enzymes"/>
    <property type="match status" value="1"/>
</dbReference>
<feature type="binding site" evidence="3">
    <location>
        <position position="264"/>
    </location>
    <ligand>
        <name>substrate</name>
    </ligand>
</feature>
<evidence type="ECO:0000256" key="3">
    <source>
        <dbReference type="PIRSR" id="PIRSR620019-2"/>
    </source>
</evidence>
<dbReference type="PANTHER" id="PTHR30576">
    <property type="entry name" value="COLANIC BIOSYNTHESIS UDP-GLUCOSE LIPID CARRIER TRANSFERASE"/>
    <property type="match status" value="1"/>
</dbReference>
<feature type="site" description="Increases basicity of active site His" evidence="2">
    <location>
        <position position="332"/>
    </location>
</feature>
<feature type="binding site" evidence="3">
    <location>
        <position position="361"/>
    </location>
    <ligand>
        <name>acetyl-CoA</name>
        <dbReference type="ChEBI" id="CHEBI:57288"/>
    </ligand>
</feature>
<evidence type="ECO:0000313" key="6">
    <source>
        <dbReference type="EMBL" id="MDM1695095.1"/>
    </source>
</evidence>
<gene>
    <name evidence="6" type="ORF">HX099_00200</name>
</gene>
<evidence type="ECO:0000256" key="1">
    <source>
        <dbReference type="ARBA" id="ARBA00006464"/>
    </source>
</evidence>
<dbReference type="InterPro" id="IPR020019">
    <property type="entry name" value="AcTrfase_PglD-like"/>
</dbReference>
<dbReference type="CDD" id="cd03360">
    <property type="entry name" value="LbH_AT_putative"/>
    <property type="match status" value="1"/>
</dbReference>
<comment type="similarity">
    <text evidence="1">Belongs to the bacterial sugar transferase family.</text>
</comment>
<dbReference type="InterPro" id="IPR011004">
    <property type="entry name" value="Trimer_LpxA-like_sf"/>
</dbReference>
<accession>A0AAW7DP63</accession>
<reference evidence="6" key="1">
    <citation type="submission" date="2020-06" db="EMBL/GenBank/DDBJ databases">
        <authorList>
            <person name="Dong N."/>
        </authorList>
    </citation>
    <scope>NUCLEOTIDE SEQUENCE</scope>
    <source>
        <strain evidence="6">DF46-2-2</strain>
    </source>
</reference>
<sequence length="404" mass="43623">MLKRLFDIFASALGLIILSPVIAIVAWQIKKKLGSPVLFRQVRPGLNGKPFEMVKFRTMRDAVDANGNPLPDSERMTPFGSFLRSSSLDELPELWNVLKGDMSLVGPRPLLMEYLPLYNDEQKRRHQARPGVTGWAQINGRNAISWEEKFKLDTWYVDNQNLWLDIKIIFLTIKKVFIRDGISAEGEATMSKFTGTPKPTLAILGASGHGKVVAETAELLGYQCVFFDDAYPSVQNNEDWPVIGTTDNLLEQATNFAAVTVAIGNNAIRLAKIQQLQDTGAKLATLIHPQAIVSSYANLQPASVVFASAVINPFAQIGRGCIINTAASIDHDCVIAEGVHISPGTHLAGNVSVGKETWVGIGAAVKQGITIAANCTVGAGAVVVKDIASDLTVVGNPAKPLLKS</sequence>
<proteinExistence type="inferred from homology"/>
<dbReference type="Proteomes" id="UP001173465">
    <property type="component" value="Unassembled WGS sequence"/>
</dbReference>
<evidence type="ECO:0000256" key="2">
    <source>
        <dbReference type="PIRSR" id="PIRSR620019-1"/>
    </source>
</evidence>
<dbReference type="PANTHER" id="PTHR30576:SF8">
    <property type="entry name" value="UNDECAPRENYL-PHOSPHATE GALACTOSE PHOSPHOTRANSFERASE"/>
    <property type="match status" value="1"/>
</dbReference>
<protein>
    <submittedName>
        <fullName evidence="6">NeuD/PglB/VioB family sugar acetyltransferase</fullName>
    </submittedName>
</protein>
<dbReference type="InterPro" id="IPR041561">
    <property type="entry name" value="PglD_N"/>
</dbReference>
<dbReference type="GO" id="GO:0016780">
    <property type="term" value="F:phosphotransferase activity, for other substituted phosphate groups"/>
    <property type="evidence" value="ECO:0007669"/>
    <property type="project" value="TreeGrafter"/>
</dbReference>
<dbReference type="NCBIfam" id="TIGR03570">
    <property type="entry name" value="NeuD_NnaD"/>
    <property type="match status" value="1"/>
</dbReference>
<feature type="domain" description="Bacterial sugar transferase" evidence="4">
    <location>
        <begin position="3"/>
        <end position="177"/>
    </location>
</feature>
<dbReference type="AlphaFoldDB" id="A0AAW7DP63"/>